<dbReference type="SMART" id="SM00877">
    <property type="entry name" value="BMC"/>
    <property type="match status" value="1"/>
</dbReference>
<evidence type="ECO:0000256" key="3">
    <source>
        <dbReference type="PROSITE-ProRule" id="PRU01278"/>
    </source>
</evidence>
<dbReference type="PROSITE" id="PS51930">
    <property type="entry name" value="BMC_2"/>
    <property type="match status" value="1"/>
</dbReference>
<evidence type="ECO:0000256" key="1">
    <source>
        <dbReference type="ARBA" id="ARBA00024322"/>
    </source>
</evidence>
<dbReference type="SUPFAM" id="SSF143414">
    <property type="entry name" value="CcmK-like"/>
    <property type="match status" value="1"/>
</dbReference>
<name>A0ABW6K9K9_9BACI</name>
<dbReference type="Gene3D" id="3.30.70.1710">
    <property type="match status" value="1"/>
</dbReference>
<evidence type="ECO:0000256" key="2">
    <source>
        <dbReference type="ARBA" id="ARBA00024446"/>
    </source>
</evidence>
<keyword evidence="6" id="KW-1185">Reference proteome</keyword>
<accession>A0ABW6K9K9</accession>
<dbReference type="InterPro" id="IPR037233">
    <property type="entry name" value="CcmK-like_sf"/>
</dbReference>
<comment type="caution">
    <text evidence="5">The sequence shown here is derived from an EMBL/GenBank/DDBJ whole genome shotgun (WGS) entry which is preliminary data.</text>
</comment>
<evidence type="ECO:0000259" key="4">
    <source>
        <dbReference type="PROSITE" id="PS51930"/>
    </source>
</evidence>
<dbReference type="EMBL" id="JBIACK010000003">
    <property type="protein sequence ID" value="MFE8700872.1"/>
    <property type="molecule type" value="Genomic_DNA"/>
</dbReference>
<comment type="similarity">
    <text evidence="3">Belongs to the bacterial microcompartments protein family.</text>
</comment>
<dbReference type="Proteomes" id="UP001601059">
    <property type="component" value="Unassembled WGS sequence"/>
</dbReference>
<dbReference type="InterPro" id="IPR050575">
    <property type="entry name" value="BMC_shell"/>
</dbReference>
<dbReference type="RefSeq" id="WP_389360460.1">
    <property type="nucleotide sequence ID" value="NZ_JBIACK010000003.1"/>
</dbReference>
<reference evidence="5 6" key="1">
    <citation type="submission" date="2024-08" db="EMBL/GenBank/DDBJ databases">
        <title>Two novel Cytobacillus novel species.</title>
        <authorList>
            <person name="Liu G."/>
        </authorList>
    </citation>
    <scope>NUCLEOTIDE SEQUENCE [LARGE SCALE GENOMIC DNA]</scope>
    <source>
        <strain evidence="5 6">FJAT-54145</strain>
    </source>
</reference>
<dbReference type="PANTHER" id="PTHR33941">
    <property type="entry name" value="PROPANEDIOL UTILIZATION PROTEIN PDUA"/>
    <property type="match status" value="1"/>
</dbReference>
<keyword evidence="2" id="KW-1283">Bacterial microcompartment</keyword>
<comment type="subcellular location">
    <subcellularLocation>
        <location evidence="1">Bacterial microcompartment</location>
    </subcellularLocation>
</comment>
<dbReference type="InterPro" id="IPR044872">
    <property type="entry name" value="CcmK/CsoS1_BMC"/>
</dbReference>
<evidence type="ECO:0000313" key="6">
    <source>
        <dbReference type="Proteomes" id="UP001601059"/>
    </source>
</evidence>
<organism evidence="5 6">
    <name type="scientific">Cytobacillus spartinae</name>
    <dbReference type="NCBI Taxonomy" id="3299023"/>
    <lineage>
        <taxon>Bacteria</taxon>
        <taxon>Bacillati</taxon>
        <taxon>Bacillota</taxon>
        <taxon>Bacilli</taxon>
        <taxon>Bacillales</taxon>
        <taxon>Bacillaceae</taxon>
        <taxon>Cytobacillus</taxon>
    </lineage>
</organism>
<feature type="domain" description="BMC" evidence="4">
    <location>
        <begin position="4"/>
        <end position="88"/>
    </location>
</feature>
<dbReference type="PANTHER" id="PTHR33941:SF11">
    <property type="entry name" value="BACTERIAL MICROCOMPARTMENT SHELL PROTEIN PDUJ"/>
    <property type="match status" value="1"/>
</dbReference>
<evidence type="ECO:0000313" key="5">
    <source>
        <dbReference type="EMBL" id="MFE8700872.1"/>
    </source>
</evidence>
<protein>
    <submittedName>
        <fullName evidence="5">BMC domain-containing protein</fullName>
    </submittedName>
</protein>
<dbReference type="InterPro" id="IPR000249">
    <property type="entry name" value="BMC_dom"/>
</dbReference>
<sequence>MGRAVGMIETIGIATNIEATDLMLKTADVVVYRQNKTDPALVTTYIVGDVSAVKIAIEAGKQVAERTGALVAYSVIPAVDIKTDECLIK</sequence>
<proteinExistence type="inferred from homology"/>
<dbReference type="Pfam" id="PF00936">
    <property type="entry name" value="BMC"/>
    <property type="match status" value="1"/>
</dbReference>
<dbReference type="CDD" id="cd07045">
    <property type="entry name" value="BMC_CcmK_like"/>
    <property type="match status" value="1"/>
</dbReference>
<gene>
    <name evidence="5" type="ORF">ACFYKX_09615</name>
</gene>